<sequence length="105" mass="11468">MSSGVWSIIFVFQIDLLQIQWIIFRFSLDFVTLLPIIPYTHSPPPTPLSPHSTPHSFVSRREASATGLGGCGFDTDLRTKVGQYAALAAWFAGVAGIPTVEDHPV</sequence>
<name>E8R3F5_ISOPI</name>
<dbReference type="HOGENOM" id="CLU_2232886_0_0_0"/>
<organism evidence="1 2">
    <name type="scientific">Isosphaera pallida (strain ATCC 43644 / DSM 9630 / IS1B)</name>
    <dbReference type="NCBI Taxonomy" id="575540"/>
    <lineage>
        <taxon>Bacteria</taxon>
        <taxon>Pseudomonadati</taxon>
        <taxon>Planctomycetota</taxon>
        <taxon>Planctomycetia</taxon>
        <taxon>Isosphaerales</taxon>
        <taxon>Isosphaeraceae</taxon>
        <taxon>Isosphaera</taxon>
    </lineage>
</organism>
<evidence type="ECO:0000313" key="1">
    <source>
        <dbReference type="EMBL" id="ADV63665.1"/>
    </source>
</evidence>
<dbReference type="AlphaFoldDB" id="E8R3F5"/>
<keyword evidence="2" id="KW-1185">Reference proteome</keyword>
<gene>
    <name evidence="1" type="ordered locus">Isop_3100</name>
</gene>
<evidence type="ECO:0000313" key="2">
    <source>
        <dbReference type="Proteomes" id="UP000008631"/>
    </source>
</evidence>
<proteinExistence type="predicted"/>
<dbReference type="EMBL" id="CP002353">
    <property type="protein sequence ID" value="ADV63665.1"/>
    <property type="molecule type" value="Genomic_DNA"/>
</dbReference>
<accession>E8R3F5</accession>
<reference evidence="1 2" key="2">
    <citation type="journal article" date="2011" name="Stand. Genomic Sci.">
        <title>Complete genome sequence of Isosphaera pallida type strain (IS1B).</title>
        <authorList>
            <consortium name="US DOE Joint Genome Institute (JGI-PGF)"/>
            <person name="Goker M."/>
            <person name="Cleland D."/>
            <person name="Saunders E."/>
            <person name="Lapidus A."/>
            <person name="Nolan M."/>
            <person name="Lucas S."/>
            <person name="Hammon N."/>
            <person name="Deshpande S."/>
            <person name="Cheng J.F."/>
            <person name="Tapia R."/>
            <person name="Han C."/>
            <person name="Goodwin L."/>
            <person name="Pitluck S."/>
            <person name="Liolios K."/>
            <person name="Pagani I."/>
            <person name="Ivanova N."/>
            <person name="Mavromatis K."/>
            <person name="Pati A."/>
            <person name="Chen A."/>
            <person name="Palaniappan K."/>
            <person name="Land M."/>
            <person name="Hauser L."/>
            <person name="Chang Y.J."/>
            <person name="Jeffries C.D."/>
            <person name="Detter J.C."/>
            <person name="Beck B."/>
            <person name="Woyke T."/>
            <person name="Bristow J."/>
            <person name="Eisen J.A."/>
            <person name="Markowitz V."/>
            <person name="Hugenholtz P."/>
            <person name="Kyrpides N.C."/>
            <person name="Klenk H.P."/>
        </authorList>
    </citation>
    <scope>NUCLEOTIDE SEQUENCE [LARGE SCALE GENOMIC DNA]</scope>
    <source>
        <strain evidence="2">ATCC 43644 / DSM 9630 / IS1B</strain>
    </source>
</reference>
<dbReference type="KEGG" id="ipa:Isop_3100"/>
<reference key="1">
    <citation type="submission" date="2010-11" db="EMBL/GenBank/DDBJ databases">
        <title>The complete sequence of chromosome of Isophaera pallida ATCC 43644.</title>
        <authorList>
            <consortium name="US DOE Joint Genome Institute (JGI-PGF)"/>
            <person name="Lucas S."/>
            <person name="Copeland A."/>
            <person name="Lapidus A."/>
            <person name="Bruce D."/>
            <person name="Goodwin L."/>
            <person name="Pitluck S."/>
            <person name="Kyrpides N."/>
            <person name="Mavromatis K."/>
            <person name="Pagani I."/>
            <person name="Ivanova N."/>
            <person name="Saunders E."/>
            <person name="Brettin T."/>
            <person name="Detter J.C."/>
            <person name="Han C."/>
            <person name="Tapia R."/>
            <person name="Land M."/>
            <person name="Hauser L."/>
            <person name="Markowitz V."/>
            <person name="Cheng J.-F."/>
            <person name="Hugenholtz P."/>
            <person name="Woyke T."/>
            <person name="Wu D."/>
            <person name="Eisen J.A."/>
        </authorList>
    </citation>
    <scope>NUCLEOTIDE SEQUENCE</scope>
    <source>
        <strain>ATCC 43644</strain>
    </source>
</reference>
<dbReference type="Proteomes" id="UP000008631">
    <property type="component" value="Chromosome"/>
</dbReference>
<protein>
    <submittedName>
        <fullName evidence="1">Uncharacterized protein</fullName>
    </submittedName>
</protein>
<dbReference type="InParanoid" id="E8R3F5"/>